<proteinExistence type="predicted"/>
<comment type="caution">
    <text evidence="2">The sequence shown here is derived from an EMBL/GenBank/DDBJ whole genome shotgun (WGS) entry which is preliminary data.</text>
</comment>
<keyword evidence="1" id="KW-0472">Membrane</keyword>
<evidence type="ECO:0000313" key="2">
    <source>
        <dbReference type="EMBL" id="CNE93594.1"/>
    </source>
</evidence>
<dbReference type="EMBL" id="CPYD01000011">
    <property type="protein sequence ID" value="CNE93594.1"/>
    <property type="molecule type" value="Genomic_DNA"/>
</dbReference>
<protein>
    <submittedName>
        <fullName evidence="2">Uncharacterized protein</fullName>
    </submittedName>
</protein>
<dbReference type="Proteomes" id="UP000040578">
    <property type="component" value="Unassembled WGS sequence"/>
</dbReference>
<reference evidence="2 3" key="1">
    <citation type="submission" date="2015-03" db="EMBL/GenBank/DDBJ databases">
        <authorList>
            <consortium name="Pathogen Informatics"/>
            <person name="Murphy D."/>
        </authorList>
    </citation>
    <scope>NUCLEOTIDE SEQUENCE [LARGE SCALE GENOMIC DNA]</scope>
    <source>
        <strain evidence="3">type strain: CIP110231</strain>
    </source>
</reference>
<keyword evidence="1" id="KW-0812">Transmembrane</keyword>
<name>A0ABM9SKV2_9GAMM</name>
<sequence length="204" mass="24233">MEQVLPSTIELPPRSEKIVPYSVYAQLSTQNRNSKENNVLITKKIENKDSGYLTWQKSISDSLSDLYQLSDAQTQQIQEQNEQHRLRIHALWQDMESHIFQHHREYNQQLQSYQDKVQKSLIEFAQQNQCDTQNYNTKMAEALEIRFSQLNRQLELSNLALDKQISQQHRITRKMTLALSLNILFSFMLLMTFFYQHLGWLTTH</sequence>
<evidence type="ECO:0000256" key="1">
    <source>
        <dbReference type="SAM" id="Phobius"/>
    </source>
</evidence>
<keyword evidence="3" id="KW-1185">Reference proteome</keyword>
<keyword evidence="1" id="KW-1133">Transmembrane helix</keyword>
<evidence type="ECO:0000313" key="3">
    <source>
        <dbReference type="Proteomes" id="UP000040578"/>
    </source>
</evidence>
<feature type="transmembrane region" description="Helical" evidence="1">
    <location>
        <begin position="175"/>
        <end position="195"/>
    </location>
</feature>
<gene>
    <name evidence="2" type="ORF">ERS137967_02919</name>
</gene>
<accession>A0ABM9SKV2</accession>
<dbReference type="RefSeq" id="WP_157045532.1">
    <property type="nucleotide sequence ID" value="NZ_CPYD01000011.1"/>
</dbReference>
<organism evidence="2 3">
    <name type="scientific">Yersinia nurmii</name>
    <dbReference type="NCBI Taxonomy" id="685706"/>
    <lineage>
        <taxon>Bacteria</taxon>
        <taxon>Pseudomonadati</taxon>
        <taxon>Pseudomonadota</taxon>
        <taxon>Gammaproteobacteria</taxon>
        <taxon>Enterobacterales</taxon>
        <taxon>Yersiniaceae</taxon>
        <taxon>Yersinia</taxon>
    </lineage>
</organism>